<dbReference type="Proteomes" id="UP001159405">
    <property type="component" value="Unassembled WGS sequence"/>
</dbReference>
<evidence type="ECO:0000313" key="5">
    <source>
        <dbReference type="EMBL" id="CAH3137578.1"/>
    </source>
</evidence>
<keyword evidence="1" id="KW-0053">Apoptosis</keyword>
<feature type="coiled-coil region" evidence="2">
    <location>
        <begin position="643"/>
        <end position="689"/>
    </location>
</feature>
<feature type="region of interest" description="Disordered" evidence="3">
    <location>
        <begin position="361"/>
        <end position="389"/>
    </location>
</feature>
<dbReference type="SMART" id="SM00031">
    <property type="entry name" value="DED"/>
    <property type="match status" value="2"/>
</dbReference>
<gene>
    <name evidence="5" type="ORF">PLOB_00039068</name>
</gene>
<dbReference type="PANTHER" id="PTHR48169">
    <property type="entry name" value="DED DOMAIN-CONTAINING PROTEIN"/>
    <property type="match status" value="1"/>
</dbReference>
<accession>A0ABN8P8D5</accession>
<dbReference type="EMBL" id="CALNXK010000059">
    <property type="protein sequence ID" value="CAH3137578.1"/>
    <property type="molecule type" value="Genomic_DNA"/>
</dbReference>
<evidence type="ECO:0000256" key="1">
    <source>
        <dbReference type="ARBA" id="ARBA00022703"/>
    </source>
</evidence>
<sequence>MPEMEYNNLLYQISERLDELKVGKQLLFLCREKVTARSEENFQASSLFEELEQKGFLSPDHLVLLKGMLKGVNEWALFDEVEKFETKRKEYNNLLEQIVRVLDELNDLERLVSICGEKITAERQGNVQDVRSLFKELETNDWLGIDCLDTLKEILTLTEKSDLLKEVEEFEQRRSRENKFRKRKAQAAAFVSSVSDKLSGVLTVKTVFKVVAGTFNVASSLALLTRDCTYDQLVNAINTCVLPAGANLIQISEGCVCLKVHVKNISALEDLWRLYKAGTLRASLQALFVTDEMRELAGGEQVEVDVTIDEEEYDKARNELSTFGAKVLSPDELDGQEERQLQYLDQEKLSYITNYLEQTRETDVHSVSTEEDSGKPGSNSAPSEFGFEETSDSTSKLCLKDLSMEFTEELTSKLNRNKDVLNRFYRSFGIDPDLLQDKLGRRNIGKIFPDTPVKLLKEVFEALKLYDFAEFLEKATKPRTLRPALPLKEIEKLSDARNRPTKVYSKAKVLIVDVCEACETSTDSDVETAGSFFKAQNSRNEVTTLKTDSFMELLADLNDLTRGMRKEERDDSRTQTRETNLKYLLINKIPDSWIKLKAREGLGKLNIMEEVYLEREDEICMDLMTRFNTLKDEQLLTLFSKEEPAMRNELKQLTEKREQWKTERKPLIEKQIKEKAEELKKETEKFEMAVSSVIDKWMELHPNDKGKASTLYIVLIQNSLRLERKSGAVLEQMIISIKRCLSEKLALIPETKVVITNNVPRMAEEGNISSETLEVNLSGEGVLTTLLQLLGKRLDTLDLISVMQELQRTLSPTVSRSYPIRYRKVAHTPVQIRDNLSSVPRLQKME</sequence>
<keyword evidence="6" id="KW-1185">Reference proteome</keyword>
<feature type="coiled-coil region" evidence="2">
    <location>
        <begin position="81"/>
        <end position="111"/>
    </location>
</feature>
<comment type="caution">
    <text evidence="5">The sequence shown here is derived from an EMBL/GenBank/DDBJ whole genome shotgun (WGS) entry which is preliminary data.</text>
</comment>
<proteinExistence type="predicted"/>
<dbReference type="SUPFAM" id="SSF47986">
    <property type="entry name" value="DEATH domain"/>
    <property type="match status" value="2"/>
</dbReference>
<reference evidence="5 6" key="1">
    <citation type="submission" date="2022-05" db="EMBL/GenBank/DDBJ databases">
        <authorList>
            <consortium name="Genoscope - CEA"/>
            <person name="William W."/>
        </authorList>
    </citation>
    <scope>NUCLEOTIDE SEQUENCE [LARGE SCALE GENOMIC DNA]</scope>
</reference>
<dbReference type="Gene3D" id="1.10.533.10">
    <property type="entry name" value="Death Domain, Fas"/>
    <property type="match status" value="2"/>
</dbReference>
<evidence type="ECO:0000256" key="3">
    <source>
        <dbReference type="SAM" id="MobiDB-lite"/>
    </source>
</evidence>
<name>A0ABN8P8D5_9CNID</name>
<feature type="domain" description="DED" evidence="4">
    <location>
        <begin position="90"/>
        <end position="169"/>
    </location>
</feature>
<dbReference type="PROSITE" id="PS50168">
    <property type="entry name" value="DED"/>
    <property type="match status" value="2"/>
</dbReference>
<keyword evidence="2" id="KW-0175">Coiled coil</keyword>
<evidence type="ECO:0000313" key="6">
    <source>
        <dbReference type="Proteomes" id="UP001159405"/>
    </source>
</evidence>
<organism evidence="5 6">
    <name type="scientific">Porites lobata</name>
    <dbReference type="NCBI Taxonomy" id="104759"/>
    <lineage>
        <taxon>Eukaryota</taxon>
        <taxon>Metazoa</taxon>
        <taxon>Cnidaria</taxon>
        <taxon>Anthozoa</taxon>
        <taxon>Hexacorallia</taxon>
        <taxon>Scleractinia</taxon>
        <taxon>Fungiina</taxon>
        <taxon>Poritidae</taxon>
        <taxon>Porites</taxon>
    </lineage>
</organism>
<dbReference type="Pfam" id="PF01335">
    <property type="entry name" value="DED"/>
    <property type="match status" value="2"/>
</dbReference>
<evidence type="ECO:0000259" key="4">
    <source>
        <dbReference type="PROSITE" id="PS50168"/>
    </source>
</evidence>
<dbReference type="InterPro" id="IPR011029">
    <property type="entry name" value="DEATH-like_dom_sf"/>
</dbReference>
<protein>
    <recommendedName>
        <fullName evidence="4">DED domain-containing protein</fullName>
    </recommendedName>
</protein>
<feature type="domain" description="DED" evidence="4">
    <location>
        <begin position="5"/>
        <end position="83"/>
    </location>
</feature>
<evidence type="ECO:0000256" key="2">
    <source>
        <dbReference type="SAM" id="Coils"/>
    </source>
</evidence>
<dbReference type="PANTHER" id="PTHR48169:SF7">
    <property type="entry name" value="CASPASE 10"/>
    <property type="match status" value="1"/>
</dbReference>
<dbReference type="InterPro" id="IPR001875">
    <property type="entry name" value="DED_dom"/>
</dbReference>